<evidence type="ECO:0000313" key="3">
    <source>
        <dbReference type="Proteomes" id="UP000076976"/>
    </source>
</evidence>
<dbReference type="InterPro" id="IPR036291">
    <property type="entry name" value="NAD(P)-bd_dom_sf"/>
</dbReference>
<dbReference type="Gene3D" id="3.40.50.720">
    <property type="entry name" value="NAD(P)-binding Rossmann-like Domain"/>
    <property type="match status" value="1"/>
</dbReference>
<dbReference type="InterPro" id="IPR020843">
    <property type="entry name" value="ER"/>
</dbReference>
<organism evidence="2 3">
    <name type="scientific">Janibacter melonis</name>
    <dbReference type="NCBI Taxonomy" id="262209"/>
    <lineage>
        <taxon>Bacteria</taxon>
        <taxon>Bacillati</taxon>
        <taxon>Actinomycetota</taxon>
        <taxon>Actinomycetes</taxon>
        <taxon>Micrococcales</taxon>
        <taxon>Intrasporangiaceae</taxon>
        <taxon>Janibacter</taxon>
    </lineage>
</organism>
<dbReference type="SMART" id="SM00829">
    <property type="entry name" value="PKS_ER"/>
    <property type="match status" value="1"/>
</dbReference>
<dbReference type="AlphaFoldDB" id="A0A176Q9J2"/>
<dbReference type="SUPFAM" id="SSF50129">
    <property type="entry name" value="GroES-like"/>
    <property type="match status" value="1"/>
</dbReference>
<dbReference type="Proteomes" id="UP000076976">
    <property type="component" value="Unassembled WGS sequence"/>
</dbReference>
<dbReference type="InterPro" id="IPR013149">
    <property type="entry name" value="ADH-like_C"/>
</dbReference>
<dbReference type="PANTHER" id="PTHR43677">
    <property type="entry name" value="SHORT-CHAIN DEHYDROGENASE/REDUCTASE"/>
    <property type="match status" value="1"/>
</dbReference>
<dbReference type="Gene3D" id="3.90.180.10">
    <property type="entry name" value="Medium-chain alcohol dehydrogenases, catalytic domain"/>
    <property type="match status" value="1"/>
</dbReference>
<dbReference type="EMBL" id="LQZG01000004">
    <property type="protein sequence ID" value="OAB86350.1"/>
    <property type="molecule type" value="Genomic_DNA"/>
</dbReference>
<dbReference type="PANTHER" id="PTHR43677:SF4">
    <property type="entry name" value="QUINONE OXIDOREDUCTASE-LIKE PROTEIN 2"/>
    <property type="match status" value="1"/>
</dbReference>
<dbReference type="InterPro" id="IPR011032">
    <property type="entry name" value="GroES-like_sf"/>
</dbReference>
<dbReference type="Pfam" id="PF08240">
    <property type="entry name" value="ADH_N"/>
    <property type="match status" value="1"/>
</dbReference>
<dbReference type="SUPFAM" id="SSF51735">
    <property type="entry name" value="NAD(P)-binding Rossmann-fold domains"/>
    <property type="match status" value="1"/>
</dbReference>
<gene>
    <name evidence="2" type="ORF">AWH69_13480</name>
</gene>
<keyword evidence="3" id="KW-1185">Reference proteome</keyword>
<reference evidence="2 3" key="1">
    <citation type="submission" date="2016-01" db="EMBL/GenBank/DDBJ databases">
        <title>Janibacter melonis strain CD11_4 genome sequencing and assembly.</title>
        <authorList>
            <person name="Nair G.R."/>
            <person name="Kaur G."/>
            <person name="Chander A.M."/>
            <person name="Mayilraj S."/>
        </authorList>
    </citation>
    <scope>NUCLEOTIDE SEQUENCE [LARGE SCALE GENOMIC DNA]</scope>
    <source>
        <strain evidence="2 3">CD11-4</strain>
    </source>
</reference>
<name>A0A176Q9J2_9MICO</name>
<dbReference type="GO" id="GO:0016491">
    <property type="term" value="F:oxidoreductase activity"/>
    <property type="evidence" value="ECO:0007669"/>
    <property type="project" value="InterPro"/>
</dbReference>
<accession>A0A176Q9J2</accession>
<evidence type="ECO:0000259" key="1">
    <source>
        <dbReference type="SMART" id="SM00829"/>
    </source>
</evidence>
<comment type="caution">
    <text evidence="2">The sequence shown here is derived from an EMBL/GenBank/DDBJ whole genome shotgun (WGS) entry which is preliminary data.</text>
</comment>
<feature type="domain" description="Enoyl reductase (ER)" evidence="1">
    <location>
        <begin position="11"/>
        <end position="325"/>
    </location>
</feature>
<protein>
    <submittedName>
        <fullName evidence="2">Alcohol dehydrogenase</fullName>
    </submittedName>
</protein>
<dbReference type="InterPro" id="IPR013154">
    <property type="entry name" value="ADH-like_N"/>
</dbReference>
<proteinExistence type="predicted"/>
<dbReference type="InterPro" id="IPR051397">
    <property type="entry name" value="Zn-ADH-like_protein"/>
</dbReference>
<sequence length="327" mass="33291">MRAWQVVRHGSPAEALRLGEVAVPDPGPGQVRVAVRAAAVNFADTLLCSGEYQVRPELPFVPGLEVCGVVTAVGEGVSVPAVGDRVLGMTALPQGGFADEALMDASTAYPAPASLTDAQAAAFVISHHTGWLALHRRAAIRPGEHLLVHAATGGVGSAAVQLGRAAGAHVIGVVGGPQKADLARQVGCDVVVDRRSEDVAAAVLEATGGHGADVVYDPVGGPAFEASTHCVALEGRILVVGFASGTRQRARLDHALVKGYSVLGLNVGRYRDELPDVVRACHAALVEIADAGHLDPLVGTAHPFAEVPQALAAIAGGTTSGRPVVVP</sequence>
<dbReference type="STRING" id="262209.AWH69_13480"/>
<dbReference type="Pfam" id="PF00107">
    <property type="entry name" value="ADH_zinc_N"/>
    <property type="match status" value="1"/>
</dbReference>
<dbReference type="CDD" id="cd08241">
    <property type="entry name" value="QOR1"/>
    <property type="match status" value="1"/>
</dbReference>
<evidence type="ECO:0000313" key="2">
    <source>
        <dbReference type="EMBL" id="OAB86350.1"/>
    </source>
</evidence>